<feature type="region of interest" description="Disordered" evidence="2">
    <location>
        <begin position="1"/>
        <end position="36"/>
    </location>
</feature>
<protein>
    <recommendedName>
        <fullName evidence="5">Scaffolding protein</fullName>
    </recommendedName>
</protein>
<keyword evidence="1" id="KW-0175">Coiled coil</keyword>
<organism evidence="3 4">
    <name type="scientific">Gordonia insulae</name>
    <dbReference type="NCBI Taxonomy" id="2420509"/>
    <lineage>
        <taxon>Bacteria</taxon>
        <taxon>Bacillati</taxon>
        <taxon>Actinomycetota</taxon>
        <taxon>Actinomycetes</taxon>
        <taxon>Mycobacteriales</taxon>
        <taxon>Gordoniaceae</taxon>
        <taxon>Gordonia</taxon>
    </lineage>
</organism>
<feature type="coiled-coil region" evidence="1">
    <location>
        <begin position="63"/>
        <end position="90"/>
    </location>
</feature>
<gene>
    <name evidence="3" type="ORF">D7316_01411</name>
</gene>
<dbReference type="KEGG" id="gom:D7316_01411"/>
<evidence type="ECO:0000256" key="2">
    <source>
        <dbReference type="SAM" id="MobiDB-lite"/>
    </source>
</evidence>
<proteinExistence type="predicted"/>
<reference evidence="3 4" key="1">
    <citation type="submission" date="2018-11" db="EMBL/GenBank/DDBJ databases">
        <title>Gordonia insulae sp. nov., isolated from an island soil.</title>
        <authorList>
            <person name="Kim Y.S."/>
            <person name="Kim S.B."/>
        </authorList>
    </citation>
    <scope>NUCLEOTIDE SEQUENCE [LARGE SCALE GENOMIC DNA]</scope>
    <source>
        <strain evidence="3 4">MMS17-SY073</strain>
    </source>
</reference>
<evidence type="ECO:0000256" key="1">
    <source>
        <dbReference type="SAM" id="Coils"/>
    </source>
</evidence>
<evidence type="ECO:0000313" key="4">
    <source>
        <dbReference type="Proteomes" id="UP000271469"/>
    </source>
</evidence>
<evidence type="ECO:0000313" key="3">
    <source>
        <dbReference type="EMBL" id="AZG44820.1"/>
    </source>
</evidence>
<dbReference type="EMBL" id="CP033972">
    <property type="protein sequence ID" value="AZG44820.1"/>
    <property type="molecule type" value="Genomic_DNA"/>
</dbReference>
<evidence type="ECO:0008006" key="5">
    <source>
        <dbReference type="Google" id="ProtNLM"/>
    </source>
</evidence>
<keyword evidence="4" id="KW-1185">Reference proteome</keyword>
<dbReference type="Proteomes" id="UP000271469">
    <property type="component" value="Chromosome"/>
</dbReference>
<sequence>MTMPNDTTTTEDDEMFDGAIDPAAEAPPATEDGQPTYDDVVAERDYWADVAKAAGAGKAGAESVKYRQQLRDAEAEMTELRDHLSAANEVLFAIAAERVGVPAETMVARGITAEGAAEGVGVLDIDVLAEAMEAERLVLQMPRRPRPNPNVGNGTGYMPQQPSGKAAWDAAFGVSR</sequence>
<name>A0A3G8JKS6_9ACTN</name>
<dbReference type="RefSeq" id="WP_164473746.1">
    <property type="nucleotide sequence ID" value="NZ_CP033972.1"/>
</dbReference>
<feature type="region of interest" description="Disordered" evidence="2">
    <location>
        <begin position="143"/>
        <end position="165"/>
    </location>
</feature>
<dbReference type="AlphaFoldDB" id="A0A3G8JKS6"/>
<accession>A0A3G8JKS6</accession>